<name>A0ABW0VSY2_9BACL</name>
<evidence type="ECO:0000313" key="2">
    <source>
        <dbReference type="Proteomes" id="UP001596047"/>
    </source>
</evidence>
<proteinExistence type="predicted"/>
<dbReference type="RefSeq" id="WP_379186100.1">
    <property type="nucleotide sequence ID" value="NZ_JBHSOW010000005.1"/>
</dbReference>
<reference evidence="2" key="1">
    <citation type="journal article" date="2019" name="Int. J. Syst. Evol. Microbiol.">
        <title>The Global Catalogue of Microorganisms (GCM) 10K type strain sequencing project: providing services to taxonomists for standard genome sequencing and annotation.</title>
        <authorList>
            <consortium name="The Broad Institute Genomics Platform"/>
            <consortium name="The Broad Institute Genome Sequencing Center for Infectious Disease"/>
            <person name="Wu L."/>
            <person name="Ma J."/>
        </authorList>
    </citation>
    <scope>NUCLEOTIDE SEQUENCE [LARGE SCALE GENOMIC DNA]</scope>
    <source>
        <strain evidence="2">CGMCC 1.3240</strain>
    </source>
</reference>
<gene>
    <name evidence="1" type="ORF">ACFPYJ_00620</name>
</gene>
<dbReference type="Proteomes" id="UP001596047">
    <property type="component" value="Unassembled WGS sequence"/>
</dbReference>
<keyword evidence="2" id="KW-1185">Reference proteome</keyword>
<comment type="caution">
    <text evidence="1">The sequence shown here is derived from an EMBL/GenBank/DDBJ whole genome shotgun (WGS) entry which is preliminary data.</text>
</comment>
<evidence type="ECO:0000313" key="1">
    <source>
        <dbReference type="EMBL" id="MFC5647651.1"/>
    </source>
</evidence>
<dbReference type="EMBL" id="JBHSOW010000005">
    <property type="protein sequence ID" value="MFC5647651.1"/>
    <property type="molecule type" value="Genomic_DNA"/>
</dbReference>
<organism evidence="1 2">
    <name type="scientific">Paenibacillus solisilvae</name>
    <dbReference type="NCBI Taxonomy" id="2486751"/>
    <lineage>
        <taxon>Bacteria</taxon>
        <taxon>Bacillati</taxon>
        <taxon>Bacillota</taxon>
        <taxon>Bacilli</taxon>
        <taxon>Bacillales</taxon>
        <taxon>Paenibacillaceae</taxon>
        <taxon>Paenibacillus</taxon>
    </lineage>
</organism>
<sequence>MIISSSIPAQLLIDRYWRSTLYLFMNHSKLQHFLTPKYFDFEEGSIEVTALKRIAKPWSKSERFMLDLAFHLYNEQHIVNLSDMDYLDDRNRALAMDAIRLRFFRKQANI</sequence>
<protein>
    <submittedName>
        <fullName evidence="1">Uncharacterized protein</fullName>
    </submittedName>
</protein>
<accession>A0ABW0VSY2</accession>